<sequence>MEVFWIQLDSLEFAWNMPRFTLHVDARYNVIRRTPYRLCLPLRFTYVHVVSSKFRTLFDSGRWLLLPETSIIDIYRDVITKGQKFHIVGNPVYRYTLLARPDMLLVPIHCQNSLPADEDMPPRDFTLYTYPYPDFPRLLHGMSILA</sequence>
<dbReference type="EMBL" id="KN831809">
    <property type="protein sequence ID" value="KIM36096.1"/>
    <property type="molecule type" value="Genomic_DNA"/>
</dbReference>
<evidence type="ECO:0000313" key="1">
    <source>
        <dbReference type="EMBL" id="KIM36096.1"/>
    </source>
</evidence>
<dbReference type="HOGENOM" id="CLU_1777692_0_0_1"/>
<evidence type="ECO:0000313" key="2">
    <source>
        <dbReference type="Proteomes" id="UP000053424"/>
    </source>
</evidence>
<gene>
    <name evidence="1" type="ORF">M413DRAFT_322138</name>
</gene>
<organism evidence="1 2">
    <name type="scientific">Hebeloma cylindrosporum</name>
    <dbReference type="NCBI Taxonomy" id="76867"/>
    <lineage>
        <taxon>Eukaryota</taxon>
        <taxon>Fungi</taxon>
        <taxon>Dikarya</taxon>
        <taxon>Basidiomycota</taxon>
        <taxon>Agaricomycotina</taxon>
        <taxon>Agaricomycetes</taxon>
        <taxon>Agaricomycetidae</taxon>
        <taxon>Agaricales</taxon>
        <taxon>Agaricineae</taxon>
        <taxon>Hymenogastraceae</taxon>
        <taxon>Hebeloma</taxon>
    </lineage>
</organism>
<reference evidence="2" key="2">
    <citation type="submission" date="2015-01" db="EMBL/GenBank/DDBJ databases">
        <title>Evolutionary Origins and Diversification of the Mycorrhizal Mutualists.</title>
        <authorList>
            <consortium name="DOE Joint Genome Institute"/>
            <consortium name="Mycorrhizal Genomics Consortium"/>
            <person name="Kohler A."/>
            <person name="Kuo A."/>
            <person name="Nagy L.G."/>
            <person name="Floudas D."/>
            <person name="Copeland A."/>
            <person name="Barry K.W."/>
            <person name="Cichocki N."/>
            <person name="Veneault-Fourrey C."/>
            <person name="LaButti K."/>
            <person name="Lindquist E.A."/>
            <person name="Lipzen A."/>
            <person name="Lundell T."/>
            <person name="Morin E."/>
            <person name="Murat C."/>
            <person name="Riley R."/>
            <person name="Ohm R."/>
            <person name="Sun H."/>
            <person name="Tunlid A."/>
            <person name="Henrissat B."/>
            <person name="Grigoriev I.V."/>
            <person name="Hibbett D.S."/>
            <person name="Martin F."/>
        </authorList>
    </citation>
    <scope>NUCLEOTIDE SEQUENCE [LARGE SCALE GENOMIC DNA]</scope>
    <source>
        <strain evidence="2">h7</strain>
    </source>
</reference>
<keyword evidence="2" id="KW-1185">Reference proteome</keyword>
<name>A0A0C3BXG5_HEBCY</name>
<protein>
    <submittedName>
        <fullName evidence="1">Uncharacterized protein</fullName>
    </submittedName>
</protein>
<dbReference type="AlphaFoldDB" id="A0A0C3BXG5"/>
<proteinExistence type="predicted"/>
<dbReference type="Proteomes" id="UP000053424">
    <property type="component" value="Unassembled WGS sequence"/>
</dbReference>
<dbReference type="OrthoDB" id="3133596at2759"/>
<accession>A0A0C3BXG5</accession>
<reference evidence="1 2" key="1">
    <citation type="submission" date="2014-04" db="EMBL/GenBank/DDBJ databases">
        <authorList>
            <consortium name="DOE Joint Genome Institute"/>
            <person name="Kuo A."/>
            <person name="Gay G."/>
            <person name="Dore J."/>
            <person name="Kohler A."/>
            <person name="Nagy L.G."/>
            <person name="Floudas D."/>
            <person name="Copeland A."/>
            <person name="Barry K.W."/>
            <person name="Cichocki N."/>
            <person name="Veneault-Fourrey C."/>
            <person name="LaButti K."/>
            <person name="Lindquist E.A."/>
            <person name="Lipzen A."/>
            <person name="Lundell T."/>
            <person name="Morin E."/>
            <person name="Murat C."/>
            <person name="Sun H."/>
            <person name="Tunlid A."/>
            <person name="Henrissat B."/>
            <person name="Grigoriev I.V."/>
            <person name="Hibbett D.S."/>
            <person name="Martin F."/>
            <person name="Nordberg H.P."/>
            <person name="Cantor M.N."/>
            <person name="Hua S.X."/>
        </authorList>
    </citation>
    <scope>NUCLEOTIDE SEQUENCE [LARGE SCALE GENOMIC DNA]</scope>
    <source>
        <strain evidence="2">h7</strain>
    </source>
</reference>